<keyword evidence="8" id="KW-0547">Nucleotide-binding</keyword>
<evidence type="ECO:0000256" key="6">
    <source>
        <dbReference type="ARBA" id="ARBA00018134"/>
    </source>
</evidence>
<dbReference type="AlphaFoldDB" id="A0A6P7G208"/>
<evidence type="ECO:0000256" key="8">
    <source>
        <dbReference type="ARBA" id="ARBA00022741"/>
    </source>
</evidence>
<evidence type="ECO:0000256" key="3">
    <source>
        <dbReference type="ARBA" id="ARBA00005210"/>
    </source>
</evidence>
<reference evidence="16" key="1">
    <citation type="submission" date="2025-08" db="UniProtKB">
        <authorList>
            <consortium name="RefSeq"/>
        </authorList>
    </citation>
    <scope>IDENTIFICATION</scope>
    <source>
        <tissue evidence="16">Whole insect</tissue>
    </source>
</reference>
<dbReference type="InterPro" id="IPR013749">
    <property type="entry name" value="PM/HMP-P_kinase-1"/>
</dbReference>
<evidence type="ECO:0000313" key="16">
    <source>
        <dbReference type="RefSeq" id="XP_028142921.1"/>
    </source>
</evidence>
<keyword evidence="9 16" id="KW-0418">Kinase</keyword>
<name>A0A6P7G208_DIAVI</name>
<sequence>MSGGYTVRQFLLGSVRRLNTNTSKILNKMPETAARVLSIQSHVVSGYVGNKSAVFPMQLLGIEVDFINSVQFSNHTGYKAFKGQILTENDLTDLVDGLSANDIDVYSHLLTGYIGSESFLKNIIKVVEHLKRKNPDLVYVCDPVMGDNGELYVPKELVPIYKDSVVKLADIITPNLLELQLLTDIDVKSVEDVWKAIDILHNRGVKNVIVSSVEIPKRPNFLNVYASSSKGENKEKYCLEIPKLPITFTGSGDLFAALILSWMHISNSNLKQSLENTIASLHAVLRRTLDATQGKPLTAFNTELKLLQSKRDIEEPIVNFKATRVL</sequence>
<keyword evidence="10" id="KW-0067">ATP-binding</keyword>
<evidence type="ECO:0000256" key="4">
    <source>
        <dbReference type="ARBA" id="ARBA00008805"/>
    </source>
</evidence>
<comment type="pathway">
    <text evidence="3">Cofactor metabolism; pyridoxal 5'-phosphate salvage; pyridoxal 5'-phosphate from pyridoxal: step 1/1.</text>
</comment>
<evidence type="ECO:0000256" key="9">
    <source>
        <dbReference type="ARBA" id="ARBA00022777"/>
    </source>
</evidence>
<dbReference type="InterPro" id="IPR029056">
    <property type="entry name" value="Ribokinase-like"/>
</dbReference>
<accession>A0A6P7G208</accession>
<dbReference type="NCBIfam" id="TIGR00687">
    <property type="entry name" value="pyridox_kin"/>
    <property type="match status" value="1"/>
</dbReference>
<dbReference type="Gene3D" id="3.40.1190.20">
    <property type="match status" value="1"/>
</dbReference>
<comment type="catalytic activity">
    <reaction evidence="14">
        <text>pyridoxine + ATP = pyridoxine 5'-phosphate + ADP + H(+)</text>
        <dbReference type="Rhea" id="RHEA:25108"/>
        <dbReference type="ChEBI" id="CHEBI:15378"/>
        <dbReference type="ChEBI" id="CHEBI:16709"/>
        <dbReference type="ChEBI" id="CHEBI:30616"/>
        <dbReference type="ChEBI" id="CHEBI:58589"/>
        <dbReference type="ChEBI" id="CHEBI:456216"/>
        <dbReference type="EC" id="2.7.1.35"/>
    </reaction>
    <physiologicalReaction direction="left-to-right" evidence="14">
        <dbReference type="Rhea" id="RHEA:25109"/>
    </physiologicalReaction>
</comment>
<dbReference type="PANTHER" id="PTHR10534:SF2">
    <property type="entry name" value="PYRIDOXAL KINASE"/>
    <property type="match status" value="1"/>
</dbReference>
<dbReference type="GO" id="GO:0005829">
    <property type="term" value="C:cytosol"/>
    <property type="evidence" value="ECO:0007669"/>
    <property type="project" value="TreeGrafter"/>
</dbReference>
<dbReference type="CDD" id="cd01173">
    <property type="entry name" value="pyridoxal_pyridoxamine_kinase"/>
    <property type="match status" value="1"/>
</dbReference>
<comment type="catalytic activity">
    <reaction evidence="12">
        <text>pyridoxamine + ATP = pyridoxamine 5'-phosphate + ADP + H(+)</text>
        <dbReference type="Rhea" id="RHEA:25104"/>
        <dbReference type="ChEBI" id="CHEBI:15378"/>
        <dbReference type="ChEBI" id="CHEBI:30616"/>
        <dbReference type="ChEBI" id="CHEBI:57761"/>
        <dbReference type="ChEBI" id="CHEBI:58451"/>
        <dbReference type="ChEBI" id="CHEBI:456216"/>
        <dbReference type="EC" id="2.7.1.35"/>
    </reaction>
    <physiologicalReaction direction="left-to-right" evidence="12">
        <dbReference type="Rhea" id="RHEA:25105"/>
    </physiologicalReaction>
</comment>
<proteinExistence type="inferred from homology"/>
<comment type="pathway">
    <text evidence="1">Cofactor metabolism; pyridoxal 5'-phosphate salvage; pyridoxamine 5'-phosphate from pyridoxamine: step 1/1.</text>
</comment>
<evidence type="ECO:0000256" key="14">
    <source>
        <dbReference type="ARBA" id="ARBA00048524"/>
    </source>
</evidence>
<dbReference type="Pfam" id="PF08543">
    <property type="entry name" value="Phos_pyr_kin"/>
    <property type="match status" value="1"/>
</dbReference>
<evidence type="ECO:0000256" key="10">
    <source>
        <dbReference type="ARBA" id="ARBA00022840"/>
    </source>
</evidence>
<dbReference type="GO" id="GO:0005524">
    <property type="term" value="F:ATP binding"/>
    <property type="evidence" value="ECO:0007669"/>
    <property type="project" value="UniProtKB-KW"/>
</dbReference>
<evidence type="ECO:0000256" key="1">
    <source>
        <dbReference type="ARBA" id="ARBA00004750"/>
    </source>
</evidence>
<comment type="catalytic activity">
    <reaction evidence="13">
        <text>pyridoxal + ATP = pyridoxal 5'-phosphate + ADP + H(+)</text>
        <dbReference type="Rhea" id="RHEA:10224"/>
        <dbReference type="ChEBI" id="CHEBI:15378"/>
        <dbReference type="ChEBI" id="CHEBI:17310"/>
        <dbReference type="ChEBI" id="CHEBI:30616"/>
        <dbReference type="ChEBI" id="CHEBI:456216"/>
        <dbReference type="ChEBI" id="CHEBI:597326"/>
        <dbReference type="EC" id="2.7.1.35"/>
    </reaction>
    <physiologicalReaction direction="left-to-right" evidence="13">
        <dbReference type="Rhea" id="RHEA:10225"/>
    </physiologicalReaction>
</comment>
<evidence type="ECO:0000256" key="7">
    <source>
        <dbReference type="ARBA" id="ARBA00022679"/>
    </source>
</evidence>
<gene>
    <name evidence="16" type="primary">LOC114336749</name>
</gene>
<evidence type="ECO:0000256" key="5">
    <source>
        <dbReference type="ARBA" id="ARBA00012104"/>
    </source>
</evidence>
<evidence type="ECO:0000256" key="12">
    <source>
        <dbReference type="ARBA" id="ARBA00047310"/>
    </source>
</evidence>
<dbReference type="InParanoid" id="A0A6P7G208"/>
<dbReference type="UniPathway" id="UPA01068">
    <property type="reaction ID" value="UER00298"/>
</dbReference>
<dbReference type="GO" id="GO:0009443">
    <property type="term" value="P:pyridoxal 5'-phosphate salvage"/>
    <property type="evidence" value="ECO:0007669"/>
    <property type="project" value="InterPro"/>
</dbReference>
<evidence type="ECO:0000256" key="13">
    <source>
        <dbReference type="ARBA" id="ARBA00047377"/>
    </source>
</evidence>
<evidence type="ECO:0000256" key="2">
    <source>
        <dbReference type="ARBA" id="ARBA00004835"/>
    </source>
</evidence>
<dbReference type="RefSeq" id="XP_028142921.1">
    <property type="nucleotide sequence ID" value="XM_028287120.1"/>
</dbReference>
<protein>
    <recommendedName>
        <fullName evidence="6">Pyridoxal kinase</fullName>
        <ecNumber evidence="5">2.7.1.35</ecNumber>
    </recommendedName>
    <alternativeName>
        <fullName evidence="11">Pyridoxine kinase</fullName>
    </alternativeName>
</protein>
<dbReference type="InterPro" id="IPR004625">
    <property type="entry name" value="PyrdxlKinase"/>
</dbReference>
<organism evidence="16">
    <name type="scientific">Diabrotica virgifera virgifera</name>
    <name type="common">western corn rootworm</name>
    <dbReference type="NCBI Taxonomy" id="50390"/>
    <lineage>
        <taxon>Eukaryota</taxon>
        <taxon>Metazoa</taxon>
        <taxon>Ecdysozoa</taxon>
        <taxon>Arthropoda</taxon>
        <taxon>Hexapoda</taxon>
        <taxon>Insecta</taxon>
        <taxon>Pterygota</taxon>
        <taxon>Neoptera</taxon>
        <taxon>Endopterygota</taxon>
        <taxon>Coleoptera</taxon>
        <taxon>Polyphaga</taxon>
        <taxon>Cucujiformia</taxon>
        <taxon>Chrysomeloidea</taxon>
        <taxon>Chrysomelidae</taxon>
        <taxon>Galerucinae</taxon>
        <taxon>Diabroticina</taxon>
        <taxon>Diabroticites</taxon>
        <taxon>Diabrotica</taxon>
    </lineage>
</organism>
<dbReference type="FunCoup" id="A0A6P7G208">
    <property type="interactions" value="1077"/>
</dbReference>
<dbReference type="PANTHER" id="PTHR10534">
    <property type="entry name" value="PYRIDOXAL KINASE"/>
    <property type="match status" value="1"/>
</dbReference>
<dbReference type="EC" id="2.7.1.35" evidence="5"/>
<comment type="similarity">
    <text evidence="4">Belongs to the pyridoxine kinase family.</text>
</comment>
<feature type="domain" description="Pyridoxamine kinase/Phosphomethylpyrimidine kinase" evidence="15">
    <location>
        <begin position="121"/>
        <end position="294"/>
    </location>
</feature>
<dbReference type="SUPFAM" id="SSF53613">
    <property type="entry name" value="Ribokinase-like"/>
    <property type="match status" value="1"/>
</dbReference>
<evidence type="ECO:0000259" key="15">
    <source>
        <dbReference type="Pfam" id="PF08543"/>
    </source>
</evidence>
<evidence type="ECO:0000256" key="11">
    <source>
        <dbReference type="ARBA" id="ARBA00032808"/>
    </source>
</evidence>
<keyword evidence="7" id="KW-0808">Transferase</keyword>
<dbReference type="GO" id="GO:0008478">
    <property type="term" value="F:pyridoxal kinase activity"/>
    <property type="evidence" value="ECO:0007669"/>
    <property type="project" value="UniProtKB-EC"/>
</dbReference>
<comment type="pathway">
    <text evidence="2">Cofactor metabolism; pyridoxal 5'-phosphate salvage; pyridoxine 5'-phosphate from pyridoxine: step 1/1.</text>
</comment>